<name>A0A135UPE5_9PEZI</name>
<dbReference type="GO" id="GO:0000781">
    <property type="term" value="C:chromosome, telomeric region"/>
    <property type="evidence" value="ECO:0007669"/>
    <property type="project" value="UniProtKB-SubCell"/>
</dbReference>
<keyword evidence="10" id="KW-0010">Activator</keyword>
<comment type="subunit">
    <text evidence="4">Component of the EKC/KEOPS complex composed of at least BUD32, CGI121, GON7, KAE1 and PCC1; the whole complex dimerizes.</text>
</comment>
<evidence type="ECO:0000256" key="4">
    <source>
        <dbReference type="ARBA" id="ARBA00011534"/>
    </source>
</evidence>
<evidence type="ECO:0000256" key="14">
    <source>
        <dbReference type="SAM" id="MobiDB-lite"/>
    </source>
</evidence>
<keyword evidence="7" id="KW-0819">tRNA processing</keyword>
<sequence>MTDTNSAAAAAAAAAPPALQFSATYQSPANEPFTFSESLPDPPFSGPGDKSAYLNALRKSINAAQEHINKELTARMEEDKAKEAAIANNGAAAQKSAVDEALEEENYGEEVPPSND</sequence>
<evidence type="ECO:0000256" key="13">
    <source>
        <dbReference type="ARBA" id="ARBA00025393"/>
    </source>
</evidence>
<feature type="region of interest" description="Disordered" evidence="14">
    <location>
        <begin position="23"/>
        <end position="51"/>
    </location>
</feature>
<evidence type="ECO:0000256" key="11">
    <source>
        <dbReference type="ARBA" id="ARBA00023163"/>
    </source>
</evidence>
<evidence type="ECO:0000256" key="1">
    <source>
        <dbReference type="ARBA" id="ARBA00004123"/>
    </source>
</evidence>
<evidence type="ECO:0000256" key="9">
    <source>
        <dbReference type="ARBA" id="ARBA00023015"/>
    </source>
</evidence>
<dbReference type="EMBL" id="JFFI01001194">
    <property type="protein sequence ID" value="KXH62263.1"/>
    <property type="molecule type" value="Genomic_DNA"/>
</dbReference>
<evidence type="ECO:0000313" key="16">
    <source>
        <dbReference type="Proteomes" id="UP000070121"/>
    </source>
</evidence>
<evidence type="ECO:0000256" key="10">
    <source>
        <dbReference type="ARBA" id="ARBA00023159"/>
    </source>
</evidence>
<feature type="region of interest" description="Disordered" evidence="14">
    <location>
        <begin position="79"/>
        <end position="116"/>
    </location>
</feature>
<evidence type="ECO:0000256" key="2">
    <source>
        <dbReference type="ARBA" id="ARBA00004574"/>
    </source>
</evidence>
<evidence type="ECO:0000256" key="5">
    <source>
        <dbReference type="ARBA" id="ARBA00019746"/>
    </source>
</evidence>
<comment type="function">
    <text evidence="13">Component of the EKC/KEOPS complex that is required for the formation of a threonylcarbamoyl group on adenosine at position 37 (t(6)A37) in tRNAs that read codons beginning with adenine. The complex is probably involved in the transfer of the threonylcarbamoyl moiety of threonylcarbamoyl-AMP (TC-AMP) to the N6 group of A37. GON7 likely plays a supporting role to the catalytic subunit KAE1 in the complex. The EKC/KEOPS complex also promotes both telomere uncapping and telomere elongation. The complex is required for efficient recruitment of transcriptional coactivators.</text>
</comment>
<feature type="compositionally biased region" description="Polar residues" evidence="14">
    <location>
        <begin position="23"/>
        <end position="37"/>
    </location>
</feature>
<protein>
    <recommendedName>
        <fullName evidence="5">EKC/KEOPS complex subunit GON7</fullName>
    </recommendedName>
</protein>
<proteinExistence type="inferred from homology"/>
<evidence type="ECO:0000256" key="8">
    <source>
        <dbReference type="ARBA" id="ARBA00022895"/>
    </source>
</evidence>
<feature type="compositionally biased region" description="Low complexity" evidence="14">
    <location>
        <begin position="84"/>
        <end position="96"/>
    </location>
</feature>
<accession>A0A135UPE5</accession>
<comment type="similarity">
    <text evidence="3">Belongs to the GON7 family.</text>
</comment>
<keyword evidence="11" id="KW-0804">Transcription</keyword>
<dbReference type="Proteomes" id="UP000070121">
    <property type="component" value="Unassembled WGS sequence"/>
</dbReference>
<dbReference type="GO" id="GO:0008033">
    <property type="term" value="P:tRNA processing"/>
    <property type="evidence" value="ECO:0007669"/>
    <property type="project" value="UniProtKB-KW"/>
</dbReference>
<keyword evidence="6" id="KW-0158">Chromosome</keyword>
<evidence type="ECO:0000256" key="7">
    <source>
        <dbReference type="ARBA" id="ARBA00022694"/>
    </source>
</evidence>
<dbReference type="OrthoDB" id="2288868at2759"/>
<comment type="subcellular location">
    <subcellularLocation>
        <location evidence="2">Chromosome</location>
        <location evidence="2">Telomere</location>
    </subcellularLocation>
    <subcellularLocation>
        <location evidence="1">Nucleus</location>
    </subcellularLocation>
</comment>
<evidence type="ECO:0000256" key="3">
    <source>
        <dbReference type="ARBA" id="ARBA00008529"/>
    </source>
</evidence>
<keyword evidence="16" id="KW-1185">Reference proteome</keyword>
<evidence type="ECO:0000313" key="15">
    <source>
        <dbReference type="EMBL" id="KXH62263.1"/>
    </source>
</evidence>
<evidence type="ECO:0000256" key="12">
    <source>
        <dbReference type="ARBA" id="ARBA00023242"/>
    </source>
</evidence>
<dbReference type="STRING" id="1209931.A0A135UPE5"/>
<reference evidence="15 16" key="1">
    <citation type="submission" date="2014-02" db="EMBL/GenBank/DDBJ databases">
        <title>The genome sequence of Colletotrichum salicis CBS 607.94.</title>
        <authorList>
            <person name="Baroncelli R."/>
            <person name="Thon M.R."/>
        </authorList>
    </citation>
    <scope>NUCLEOTIDE SEQUENCE [LARGE SCALE GENOMIC DNA]</scope>
    <source>
        <strain evidence="15 16">CBS 607.94</strain>
    </source>
</reference>
<dbReference type="AlphaFoldDB" id="A0A135UPE5"/>
<dbReference type="Pfam" id="PF08738">
    <property type="entry name" value="Gon7"/>
    <property type="match status" value="1"/>
</dbReference>
<organism evidence="15 16">
    <name type="scientific">Colletotrichum salicis</name>
    <dbReference type="NCBI Taxonomy" id="1209931"/>
    <lineage>
        <taxon>Eukaryota</taxon>
        <taxon>Fungi</taxon>
        <taxon>Dikarya</taxon>
        <taxon>Ascomycota</taxon>
        <taxon>Pezizomycotina</taxon>
        <taxon>Sordariomycetes</taxon>
        <taxon>Hypocreomycetidae</taxon>
        <taxon>Glomerellales</taxon>
        <taxon>Glomerellaceae</taxon>
        <taxon>Colletotrichum</taxon>
        <taxon>Colletotrichum acutatum species complex</taxon>
    </lineage>
</organism>
<keyword evidence="8" id="KW-0779">Telomere</keyword>
<comment type="caution">
    <text evidence="15">The sequence shown here is derived from an EMBL/GenBank/DDBJ whole genome shotgun (WGS) entry which is preliminary data.</text>
</comment>
<keyword evidence="12" id="KW-0539">Nucleus</keyword>
<gene>
    <name evidence="15" type="ORF">CSAL01_10751</name>
</gene>
<dbReference type="InterPro" id="IPR014849">
    <property type="entry name" value="EKC/KEOPS_Gon7"/>
</dbReference>
<evidence type="ECO:0000256" key="6">
    <source>
        <dbReference type="ARBA" id="ARBA00022454"/>
    </source>
</evidence>
<keyword evidence="9" id="KW-0805">Transcription regulation</keyword>
<dbReference type="GO" id="GO:0005634">
    <property type="term" value="C:nucleus"/>
    <property type="evidence" value="ECO:0007669"/>
    <property type="project" value="UniProtKB-SubCell"/>
</dbReference>